<dbReference type="RefSeq" id="WP_093977573.1">
    <property type="nucleotide sequence ID" value="NZ_CP022515.1"/>
</dbReference>
<reference evidence="2 3" key="1">
    <citation type="submission" date="2017-07" db="EMBL/GenBank/DDBJ databases">
        <title>Genome Sequence of Arenibacter algicola Strain SMS7 Isolated from a culture of the Diatom Skeletonema marinoi.</title>
        <authorList>
            <person name="Topel M."/>
            <person name="Pinder M.I.M."/>
            <person name="Johansson O.N."/>
            <person name="Kourtchenko O."/>
            <person name="Godhe A."/>
            <person name="Clarke A.K."/>
        </authorList>
    </citation>
    <scope>NUCLEOTIDE SEQUENCE [LARGE SCALE GENOMIC DNA]</scope>
    <source>
        <strain evidence="2 3">SMS7</strain>
    </source>
</reference>
<dbReference type="InterPro" id="IPR036278">
    <property type="entry name" value="Sialidase_sf"/>
</dbReference>
<evidence type="ECO:0008006" key="4">
    <source>
        <dbReference type="Google" id="ProtNLM"/>
    </source>
</evidence>
<protein>
    <recommendedName>
        <fullName evidence="4">Exo-alpha-sialidase</fullName>
    </recommendedName>
</protein>
<name>A0A221UTD4_9FLAO</name>
<feature type="signal peptide" evidence="1">
    <location>
        <begin position="1"/>
        <end position="18"/>
    </location>
</feature>
<keyword evidence="1" id="KW-0732">Signal</keyword>
<organism evidence="2 3">
    <name type="scientific">Arenibacter algicola</name>
    <dbReference type="NCBI Taxonomy" id="616991"/>
    <lineage>
        <taxon>Bacteria</taxon>
        <taxon>Pseudomonadati</taxon>
        <taxon>Bacteroidota</taxon>
        <taxon>Flavobacteriia</taxon>
        <taxon>Flavobacteriales</taxon>
        <taxon>Flavobacteriaceae</taxon>
        <taxon>Arenibacter</taxon>
    </lineage>
</organism>
<proteinExistence type="predicted"/>
<dbReference type="Gene3D" id="2.120.10.10">
    <property type="match status" value="1"/>
</dbReference>
<dbReference type="CDD" id="cd15482">
    <property type="entry name" value="Sialidase_non-viral"/>
    <property type="match status" value="1"/>
</dbReference>
<dbReference type="Proteomes" id="UP000204551">
    <property type="component" value="Chromosome"/>
</dbReference>
<evidence type="ECO:0000313" key="3">
    <source>
        <dbReference type="Proteomes" id="UP000204551"/>
    </source>
</evidence>
<dbReference type="KEGG" id="aalg:AREALGSMS7_01139"/>
<sequence length="330" mass="37160">MRTIILALVILFSVSIHAQISEAELISVKKVWGVEQSGKPHNAFTDLIRFKDQWYLGLREGLKHHGGLEGQGRLRVIRSKDGENWESCGVFEIEEGDLRDAKLSITDQNQLMLNSAIQVYHPNPDKHKNFAWFSNNGKDWGDPVQIAENNIWIWSVTWHDGVAYGIGYHTVGPASRTRLYRSEDGINWEVLVSDFYKGNESSIVFKPDGTAICLMRTGNAIGKSFPPYEEWTWMPTVNLGGPKIIMLNDGRFIAGGRTKWGTMVIFEIHPETGESTELLKLPANGDSSYPGLVYHDNILWISYYSSSDNASEGGRYLVPTEIRLAKVSLK</sequence>
<dbReference type="EMBL" id="CP022515">
    <property type="protein sequence ID" value="ASO04614.1"/>
    <property type="molecule type" value="Genomic_DNA"/>
</dbReference>
<evidence type="ECO:0000313" key="2">
    <source>
        <dbReference type="EMBL" id="ASO04614.1"/>
    </source>
</evidence>
<accession>A0A221UTD4</accession>
<dbReference type="AlphaFoldDB" id="A0A221UTD4"/>
<gene>
    <name evidence="2" type="ORF">AREALGSMS7_01139</name>
</gene>
<evidence type="ECO:0000256" key="1">
    <source>
        <dbReference type="SAM" id="SignalP"/>
    </source>
</evidence>
<dbReference type="SUPFAM" id="SSF50939">
    <property type="entry name" value="Sialidases"/>
    <property type="match status" value="1"/>
</dbReference>
<feature type="chain" id="PRO_5013211231" description="Exo-alpha-sialidase" evidence="1">
    <location>
        <begin position="19"/>
        <end position="330"/>
    </location>
</feature>